<organism evidence="2 3">
    <name type="scientific">Candidatus Roizmanbacteria bacterium CG22_combo_CG10-13_8_21_14_all_38_20</name>
    <dbReference type="NCBI Taxonomy" id="1974862"/>
    <lineage>
        <taxon>Bacteria</taxon>
        <taxon>Candidatus Roizmaniibacteriota</taxon>
    </lineage>
</organism>
<dbReference type="EMBL" id="PCTA01000016">
    <property type="protein sequence ID" value="PIP61770.1"/>
    <property type="molecule type" value="Genomic_DNA"/>
</dbReference>
<gene>
    <name evidence="2" type="ORF">COW99_02270</name>
</gene>
<protein>
    <submittedName>
        <fullName evidence="2">Uncharacterized protein</fullName>
    </submittedName>
</protein>
<dbReference type="AlphaFoldDB" id="A0A2H0BXK5"/>
<evidence type="ECO:0000313" key="3">
    <source>
        <dbReference type="Proteomes" id="UP000231246"/>
    </source>
</evidence>
<name>A0A2H0BXK5_9BACT</name>
<evidence type="ECO:0000256" key="1">
    <source>
        <dbReference type="SAM" id="MobiDB-lite"/>
    </source>
</evidence>
<feature type="region of interest" description="Disordered" evidence="1">
    <location>
        <begin position="25"/>
        <end position="50"/>
    </location>
</feature>
<reference evidence="2 3" key="1">
    <citation type="submission" date="2017-09" db="EMBL/GenBank/DDBJ databases">
        <title>Depth-based differentiation of microbial function through sediment-hosted aquifers and enrichment of novel symbionts in the deep terrestrial subsurface.</title>
        <authorList>
            <person name="Probst A.J."/>
            <person name="Ladd B."/>
            <person name="Jarett J.K."/>
            <person name="Geller-Mcgrath D.E."/>
            <person name="Sieber C.M."/>
            <person name="Emerson J.B."/>
            <person name="Anantharaman K."/>
            <person name="Thomas B.C."/>
            <person name="Malmstrom R."/>
            <person name="Stieglmeier M."/>
            <person name="Klingl A."/>
            <person name="Woyke T."/>
            <person name="Ryan C.M."/>
            <person name="Banfield J.F."/>
        </authorList>
    </citation>
    <scope>NUCLEOTIDE SEQUENCE [LARGE SCALE GENOMIC DNA]</scope>
    <source>
        <strain evidence="2">CG22_combo_CG10-13_8_21_14_all_38_20</strain>
    </source>
</reference>
<comment type="caution">
    <text evidence="2">The sequence shown here is derived from an EMBL/GenBank/DDBJ whole genome shotgun (WGS) entry which is preliminary data.</text>
</comment>
<proteinExistence type="predicted"/>
<feature type="compositionally biased region" description="Basic and acidic residues" evidence="1">
    <location>
        <begin position="33"/>
        <end position="50"/>
    </location>
</feature>
<dbReference type="Proteomes" id="UP000231246">
    <property type="component" value="Unassembled WGS sequence"/>
</dbReference>
<sequence>MTIDNVSKLLNEKLGSIQEDLKELSKKVSNSATKDDLKELSEKAATKDDLKELSEKAATKDDLKKMENRLVKRFDTMDKRLDQDLAETMQRVKHIENHIDIPPFTPISPN</sequence>
<accession>A0A2H0BXK5</accession>
<evidence type="ECO:0000313" key="2">
    <source>
        <dbReference type="EMBL" id="PIP61770.1"/>
    </source>
</evidence>